<keyword evidence="3" id="KW-0309">Germination</keyword>
<accession>A0A852TDD3</accession>
<reference evidence="11" key="2">
    <citation type="submission" date="2020-08" db="EMBL/GenBank/DDBJ databases">
        <title>The Agave Microbiome: Exploring the role of microbial communities in plant adaptations to desert environments.</title>
        <authorList>
            <person name="Partida-Martinez L.P."/>
        </authorList>
    </citation>
    <scope>NUCLEOTIDE SEQUENCE [LARGE SCALE GENOMIC DNA]</scope>
    <source>
        <strain evidence="11">AT2.8</strain>
    </source>
</reference>
<evidence type="ECO:0000256" key="3">
    <source>
        <dbReference type="ARBA" id="ARBA00022544"/>
    </source>
</evidence>
<reference evidence="11" key="1">
    <citation type="submission" date="2020-07" db="EMBL/GenBank/DDBJ databases">
        <authorList>
            <person name="Partida-Martinez L."/>
            <person name="Huntemann M."/>
            <person name="Clum A."/>
            <person name="Wang J."/>
            <person name="Palaniappan K."/>
            <person name="Ritter S."/>
            <person name="Chen I.-M."/>
            <person name="Stamatis D."/>
            <person name="Reddy T."/>
            <person name="O'Malley R."/>
            <person name="Daum C."/>
            <person name="Shapiro N."/>
            <person name="Ivanova N."/>
            <person name="Kyrpides N."/>
            <person name="Woyke T."/>
        </authorList>
    </citation>
    <scope>NUCLEOTIDE SEQUENCE [LARGE SCALE GENOMIC DNA]</scope>
    <source>
        <strain evidence="11">AT2.8</strain>
    </source>
</reference>
<proteinExistence type="inferred from homology"/>
<sequence length="382" mass="43080">MKVMRMLLIWGITLIMLAGCWNRVEINDIAIVTAIGLDLVEEDQLRLTLQVAVPSKLVTGTTGGSSGKSTIVISETGASVSEAYRNIQGKLSRRIFFSQSRVLLIGEDLAKKGVFHIVDFHTRYAEPRINSFIMFTKGKASKIINSMPKFEGVSAEEMRELAKMSVGFKIYVRDFLNMLLTEGIEPFASQFTLKPLEVNTKNKSGEAQAVNGIAVFKGDKLVGWMDEVETRGLLWLRNEIKTGVITVNIPEEKGGGNISMEIVRGETNIVPILKRGELKLDVDVVTELSVIENDSKLNLFDTKVIEEIQTYAEEKISKRIEMIVEKAQKEYESDIFGFGQSVYKKYPKEWNTHYKENWENEFAQTKVAIHSKAFVRRIGLIK</sequence>
<dbReference type="InterPro" id="IPR057336">
    <property type="entry name" value="GerAC_N"/>
</dbReference>
<dbReference type="InterPro" id="IPR038501">
    <property type="entry name" value="Spore_GerAC_C_sf"/>
</dbReference>
<evidence type="ECO:0000259" key="8">
    <source>
        <dbReference type="Pfam" id="PF05504"/>
    </source>
</evidence>
<evidence type="ECO:0000256" key="7">
    <source>
        <dbReference type="ARBA" id="ARBA00023288"/>
    </source>
</evidence>
<name>A0A852TDD3_9BACI</name>
<dbReference type="Pfam" id="PF05504">
    <property type="entry name" value="Spore_GerAC"/>
    <property type="match status" value="1"/>
</dbReference>
<dbReference type="InterPro" id="IPR046953">
    <property type="entry name" value="Spore_GerAC-like_C"/>
</dbReference>
<dbReference type="PANTHER" id="PTHR35789:SF1">
    <property type="entry name" value="SPORE GERMINATION PROTEIN B3"/>
    <property type="match status" value="1"/>
</dbReference>
<evidence type="ECO:0000256" key="6">
    <source>
        <dbReference type="ARBA" id="ARBA00023139"/>
    </source>
</evidence>
<evidence type="ECO:0000313" key="10">
    <source>
        <dbReference type="EMBL" id="NYE06009.1"/>
    </source>
</evidence>
<evidence type="ECO:0000259" key="9">
    <source>
        <dbReference type="Pfam" id="PF25198"/>
    </source>
</evidence>
<dbReference type="Gene3D" id="6.20.190.10">
    <property type="entry name" value="Nutrient germinant receptor protein C, domain 1"/>
    <property type="match status" value="1"/>
</dbReference>
<keyword evidence="4" id="KW-0732">Signal</keyword>
<dbReference type="Proteomes" id="UP000548423">
    <property type="component" value="Unassembled WGS sequence"/>
</dbReference>
<dbReference type="Gene3D" id="3.30.300.210">
    <property type="entry name" value="Nutrient germinant receptor protein C, domain 3"/>
    <property type="match status" value="1"/>
</dbReference>
<keyword evidence="6" id="KW-0564">Palmitate</keyword>
<organism evidence="10 11">
    <name type="scientific">Neobacillus niacini</name>
    <dbReference type="NCBI Taxonomy" id="86668"/>
    <lineage>
        <taxon>Bacteria</taxon>
        <taxon>Bacillati</taxon>
        <taxon>Bacillota</taxon>
        <taxon>Bacilli</taxon>
        <taxon>Bacillales</taxon>
        <taxon>Bacillaceae</taxon>
        <taxon>Neobacillus</taxon>
    </lineage>
</organism>
<dbReference type="InterPro" id="IPR008844">
    <property type="entry name" value="Spore_GerAC-like"/>
</dbReference>
<dbReference type="NCBIfam" id="TIGR02887">
    <property type="entry name" value="spore_ger_x_C"/>
    <property type="match status" value="1"/>
</dbReference>
<gene>
    <name evidence="10" type="ORF">F4694_002784</name>
</gene>
<evidence type="ECO:0000256" key="5">
    <source>
        <dbReference type="ARBA" id="ARBA00023136"/>
    </source>
</evidence>
<evidence type="ECO:0000256" key="4">
    <source>
        <dbReference type="ARBA" id="ARBA00022729"/>
    </source>
</evidence>
<comment type="caution">
    <text evidence="10">The sequence shown here is derived from an EMBL/GenBank/DDBJ whole genome shotgun (WGS) entry which is preliminary data.</text>
</comment>
<evidence type="ECO:0000256" key="2">
    <source>
        <dbReference type="ARBA" id="ARBA00007886"/>
    </source>
</evidence>
<comment type="subcellular location">
    <subcellularLocation>
        <location evidence="1">Membrane</location>
        <topology evidence="1">Lipid-anchor</topology>
    </subcellularLocation>
</comment>
<dbReference type="GO" id="GO:0009847">
    <property type="term" value="P:spore germination"/>
    <property type="evidence" value="ECO:0007669"/>
    <property type="project" value="InterPro"/>
</dbReference>
<comment type="similarity">
    <text evidence="2">Belongs to the GerABKC lipoprotein family.</text>
</comment>
<dbReference type="AlphaFoldDB" id="A0A852TDD3"/>
<dbReference type="PROSITE" id="PS51257">
    <property type="entry name" value="PROKAR_LIPOPROTEIN"/>
    <property type="match status" value="1"/>
</dbReference>
<evidence type="ECO:0000313" key="11">
    <source>
        <dbReference type="Proteomes" id="UP000548423"/>
    </source>
</evidence>
<keyword evidence="5" id="KW-0472">Membrane</keyword>
<dbReference type="GO" id="GO:0016020">
    <property type="term" value="C:membrane"/>
    <property type="evidence" value="ECO:0007669"/>
    <property type="project" value="UniProtKB-SubCell"/>
</dbReference>
<feature type="domain" description="Spore germination GerAC-like C-terminal" evidence="8">
    <location>
        <begin position="211"/>
        <end position="379"/>
    </location>
</feature>
<protein>
    <submittedName>
        <fullName evidence="10">Spore germination protein KC</fullName>
    </submittedName>
</protein>
<dbReference type="PANTHER" id="PTHR35789">
    <property type="entry name" value="SPORE GERMINATION PROTEIN B3"/>
    <property type="match status" value="1"/>
</dbReference>
<dbReference type="Pfam" id="PF25198">
    <property type="entry name" value="Spore_GerAC_N"/>
    <property type="match status" value="1"/>
</dbReference>
<dbReference type="EMBL" id="JACCBX010000005">
    <property type="protein sequence ID" value="NYE06009.1"/>
    <property type="molecule type" value="Genomic_DNA"/>
</dbReference>
<feature type="domain" description="Spore germination protein N-terminal" evidence="9">
    <location>
        <begin position="22"/>
        <end position="191"/>
    </location>
</feature>
<evidence type="ECO:0000256" key="1">
    <source>
        <dbReference type="ARBA" id="ARBA00004635"/>
    </source>
</evidence>
<keyword evidence="7" id="KW-0449">Lipoprotein</keyword>